<dbReference type="AlphaFoldDB" id="A0A2Z7ADJ6"/>
<keyword evidence="2" id="KW-0812">Transmembrane</keyword>
<feature type="transmembrane region" description="Helical" evidence="2">
    <location>
        <begin position="36"/>
        <end position="54"/>
    </location>
</feature>
<evidence type="ECO:0000256" key="1">
    <source>
        <dbReference type="SAM" id="MobiDB-lite"/>
    </source>
</evidence>
<proteinExistence type="predicted"/>
<gene>
    <name evidence="4" type="ORF">F511_18792</name>
</gene>
<feature type="domain" description="Nucleotide-diphospho-sugar transferase" evidence="3">
    <location>
        <begin position="104"/>
        <end position="233"/>
    </location>
</feature>
<feature type="region of interest" description="Disordered" evidence="1">
    <location>
        <begin position="79"/>
        <end position="99"/>
    </location>
</feature>
<feature type="compositionally biased region" description="Basic residues" evidence="1">
    <location>
        <begin position="15"/>
        <end position="26"/>
    </location>
</feature>
<keyword evidence="5" id="KW-1185">Reference proteome</keyword>
<dbReference type="PANTHER" id="PTHR46038">
    <property type="entry name" value="EXPRESSED PROTEIN-RELATED"/>
    <property type="match status" value="1"/>
</dbReference>
<reference evidence="4 5" key="1">
    <citation type="journal article" date="2015" name="Proc. Natl. Acad. Sci. U.S.A.">
        <title>The resurrection genome of Boea hygrometrica: A blueprint for survival of dehydration.</title>
        <authorList>
            <person name="Xiao L."/>
            <person name="Yang G."/>
            <person name="Zhang L."/>
            <person name="Yang X."/>
            <person name="Zhao S."/>
            <person name="Ji Z."/>
            <person name="Zhou Q."/>
            <person name="Hu M."/>
            <person name="Wang Y."/>
            <person name="Chen M."/>
            <person name="Xu Y."/>
            <person name="Jin H."/>
            <person name="Xiao X."/>
            <person name="Hu G."/>
            <person name="Bao F."/>
            <person name="Hu Y."/>
            <person name="Wan P."/>
            <person name="Li L."/>
            <person name="Deng X."/>
            <person name="Kuang T."/>
            <person name="Xiang C."/>
            <person name="Zhu J.K."/>
            <person name="Oliver M.J."/>
            <person name="He Y."/>
        </authorList>
    </citation>
    <scope>NUCLEOTIDE SEQUENCE [LARGE SCALE GENOMIC DNA]</scope>
    <source>
        <strain evidence="5">cv. XS01</strain>
    </source>
</reference>
<dbReference type="InterPro" id="IPR005069">
    <property type="entry name" value="Nucl-diP-sugar_transferase"/>
</dbReference>
<evidence type="ECO:0000256" key="2">
    <source>
        <dbReference type="SAM" id="Phobius"/>
    </source>
</evidence>
<dbReference type="Pfam" id="PF03407">
    <property type="entry name" value="Nucleotid_trans"/>
    <property type="match status" value="1"/>
</dbReference>
<protein>
    <recommendedName>
        <fullName evidence="3">Nucleotide-diphospho-sugar transferase domain-containing protein</fullName>
    </recommendedName>
</protein>
<sequence>MAIDFEDGGTNRNHHDSKRCRHGHHHHRRNHDLSRLVVRILLLSMVVGLIYLVLSQSYFPIQLIQRSYSLNCSSPTCKSDPQTASSSSDETTHGFTYDDEDFPSYDADVMWLRDPFPRFDPDADFQIACDVFKSSTDPSNIPNGGFNYVKSNPRTIKFYRFWYRGRHYFPGKHDQDVLEMIKMSPYISEIGLEIRYLDTAFFGGFCEPSKDLDLVCTMHANCCVGLGKKMHDLRMVIEDWRRYMAHQHTSVRGSWSAPWKCRSEINR</sequence>
<keyword evidence="2" id="KW-1133">Transmembrane helix</keyword>
<dbReference type="InterPro" id="IPR044821">
    <property type="entry name" value="At1g28695/At4g15970-like"/>
</dbReference>
<dbReference type="OrthoDB" id="540503at2759"/>
<name>A0A2Z7ADJ6_9LAMI</name>
<dbReference type="Proteomes" id="UP000250235">
    <property type="component" value="Unassembled WGS sequence"/>
</dbReference>
<evidence type="ECO:0000313" key="4">
    <source>
        <dbReference type="EMBL" id="KZV19793.1"/>
    </source>
</evidence>
<feature type="compositionally biased region" description="Polar residues" evidence="1">
    <location>
        <begin position="79"/>
        <end position="89"/>
    </location>
</feature>
<organism evidence="4 5">
    <name type="scientific">Dorcoceras hygrometricum</name>
    <dbReference type="NCBI Taxonomy" id="472368"/>
    <lineage>
        <taxon>Eukaryota</taxon>
        <taxon>Viridiplantae</taxon>
        <taxon>Streptophyta</taxon>
        <taxon>Embryophyta</taxon>
        <taxon>Tracheophyta</taxon>
        <taxon>Spermatophyta</taxon>
        <taxon>Magnoliopsida</taxon>
        <taxon>eudicotyledons</taxon>
        <taxon>Gunneridae</taxon>
        <taxon>Pentapetalae</taxon>
        <taxon>asterids</taxon>
        <taxon>lamiids</taxon>
        <taxon>Lamiales</taxon>
        <taxon>Gesneriaceae</taxon>
        <taxon>Didymocarpoideae</taxon>
        <taxon>Trichosporeae</taxon>
        <taxon>Loxocarpinae</taxon>
        <taxon>Dorcoceras</taxon>
    </lineage>
</organism>
<dbReference type="PANTHER" id="PTHR46038:SF58">
    <property type="entry name" value="GLYCOSYLTRANSFERASE"/>
    <property type="match status" value="1"/>
</dbReference>
<accession>A0A2Z7ADJ6</accession>
<evidence type="ECO:0000259" key="3">
    <source>
        <dbReference type="Pfam" id="PF03407"/>
    </source>
</evidence>
<evidence type="ECO:0000313" key="5">
    <source>
        <dbReference type="Proteomes" id="UP000250235"/>
    </source>
</evidence>
<feature type="region of interest" description="Disordered" evidence="1">
    <location>
        <begin position="1"/>
        <end position="26"/>
    </location>
</feature>
<dbReference type="EMBL" id="KV016294">
    <property type="protein sequence ID" value="KZV19793.1"/>
    <property type="molecule type" value="Genomic_DNA"/>
</dbReference>
<keyword evidence="2" id="KW-0472">Membrane</keyword>